<dbReference type="InterPro" id="IPR045664">
    <property type="entry name" value="DUF6387"/>
</dbReference>
<sequence length="274" mass="32070">MKRINSVSDMPKSFSLSKYDGLNSLSDKDFFRQLYWRRDFDFINYNENKEYGFCYGANLPIGYHDDPFLELKSDIGEIDGEKPMNISMSYGGDIYPITRYDVSSICLSEAERGYGKGRKIMFSHAYNGDESLSWPLMAEPVNMLTSTYAESMLLRVELNQSDEKLIQEFSLLLKKWRNELNGNHQQEDDSSSNIDMQWSIVRKRVQDYRIIPFLDLLHWQDANEVYISDKLLTILLYPNGEKGETQFSQTVKEFKRKVTFHSNLNKFIKELLGE</sequence>
<comment type="caution">
    <text evidence="1">The sequence shown here is derived from an EMBL/GenBank/DDBJ whole genome shotgun (WGS) entry which is preliminary data.</text>
</comment>
<name>A0A5I0D3K0_SALET</name>
<accession>A0A5I0D3K0</accession>
<proteinExistence type="predicted"/>
<dbReference type="AlphaFoldDB" id="A0A5I0D3K0"/>
<protein>
    <submittedName>
        <fullName evidence="1">Uncharacterized protein</fullName>
    </submittedName>
</protein>
<reference evidence="1" key="1">
    <citation type="submission" date="2018-06" db="EMBL/GenBank/DDBJ databases">
        <authorList>
            <person name="Ashton P.M."/>
            <person name="Dallman T."/>
            <person name="Nair S."/>
            <person name="De Pinna E."/>
            <person name="Peters T."/>
            <person name="Grant K."/>
        </authorList>
    </citation>
    <scope>NUCLEOTIDE SEQUENCE</scope>
    <source>
        <strain evidence="1">458084</strain>
    </source>
</reference>
<organism evidence="1">
    <name type="scientific">Salmonella enterica subsp. enterica serovar Ouagadougou</name>
    <dbReference type="NCBI Taxonomy" id="2564899"/>
    <lineage>
        <taxon>Bacteria</taxon>
        <taxon>Pseudomonadati</taxon>
        <taxon>Pseudomonadota</taxon>
        <taxon>Gammaproteobacteria</taxon>
        <taxon>Enterobacterales</taxon>
        <taxon>Enterobacteriaceae</taxon>
        <taxon>Salmonella</taxon>
    </lineage>
</organism>
<dbReference type="EMBL" id="AAHEBA010000026">
    <property type="protein sequence ID" value="EBV0637236.1"/>
    <property type="molecule type" value="Genomic_DNA"/>
</dbReference>
<evidence type="ECO:0000313" key="1">
    <source>
        <dbReference type="EMBL" id="EBV0637236.1"/>
    </source>
</evidence>
<dbReference type="Pfam" id="PF19924">
    <property type="entry name" value="DUF6387"/>
    <property type="match status" value="1"/>
</dbReference>
<gene>
    <name evidence="1" type="ORF">DNM41_20345</name>
</gene>